<dbReference type="Pfam" id="PF22638">
    <property type="entry name" value="FlgK_D1"/>
    <property type="match status" value="1"/>
</dbReference>
<dbReference type="PANTHER" id="PTHR30033">
    <property type="entry name" value="FLAGELLAR HOOK-ASSOCIATED PROTEIN 1"/>
    <property type="match status" value="1"/>
</dbReference>
<keyword evidence="11" id="KW-1185">Reference proteome</keyword>
<feature type="domain" description="Flagellar basal body rod protein N-terminal" evidence="7">
    <location>
        <begin position="7"/>
        <end position="37"/>
    </location>
</feature>
<evidence type="ECO:0000313" key="10">
    <source>
        <dbReference type="EMBL" id="SFF19485.1"/>
    </source>
</evidence>
<evidence type="ECO:0000313" key="11">
    <source>
        <dbReference type="Proteomes" id="UP000198520"/>
    </source>
</evidence>
<dbReference type="OrthoDB" id="9802553at2"/>
<evidence type="ECO:0000256" key="3">
    <source>
        <dbReference type="ARBA" id="ARBA00009677"/>
    </source>
</evidence>
<dbReference type="InterPro" id="IPR053927">
    <property type="entry name" value="FlgK_helical"/>
</dbReference>
<dbReference type="InterPro" id="IPR001444">
    <property type="entry name" value="Flag_bb_rod_N"/>
</dbReference>
<dbReference type="AlphaFoldDB" id="A0A1I2GPG6"/>
<evidence type="ECO:0000259" key="8">
    <source>
        <dbReference type="Pfam" id="PF06429"/>
    </source>
</evidence>
<evidence type="ECO:0000259" key="7">
    <source>
        <dbReference type="Pfam" id="PF00460"/>
    </source>
</evidence>
<keyword evidence="10" id="KW-0282">Flagellum</keyword>
<accession>A0A1I2GPG6</accession>
<dbReference type="STRING" id="285351.SAMN04488035_1907"/>
<keyword evidence="10" id="KW-0969">Cilium</keyword>
<dbReference type="SUPFAM" id="SSF64518">
    <property type="entry name" value="Phase 1 flagellin"/>
    <property type="match status" value="1"/>
</dbReference>
<dbReference type="GO" id="GO:0044780">
    <property type="term" value="P:bacterial-type flagellum assembly"/>
    <property type="evidence" value="ECO:0007669"/>
    <property type="project" value="InterPro"/>
</dbReference>
<reference evidence="11" key="1">
    <citation type="submission" date="2016-10" db="EMBL/GenBank/DDBJ databases">
        <authorList>
            <person name="Varghese N."/>
            <person name="Submissions S."/>
        </authorList>
    </citation>
    <scope>NUCLEOTIDE SEQUENCE [LARGE SCALE GENOMIC DNA]</scope>
    <source>
        <strain evidence="11">DSM 19083</strain>
    </source>
</reference>
<dbReference type="NCBIfam" id="TIGR02492">
    <property type="entry name" value="flgK_ends"/>
    <property type="match status" value="1"/>
</dbReference>
<dbReference type="InterPro" id="IPR002371">
    <property type="entry name" value="FlgK"/>
</dbReference>
<comment type="similarity">
    <text evidence="3">Belongs to the flagella basal body rod proteins family.</text>
</comment>
<dbReference type="PANTHER" id="PTHR30033:SF1">
    <property type="entry name" value="FLAGELLAR HOOK-ASSOCIATED PROTEIN 1"/>
    <property type="match status" value="1"/>
</dbReference>
<evidence type="ECO:0000256" key="4">
    <source>
        <dbReference type="ARBA" id="ARBA00016244"/>
    </source>
</evidence>
<evidence type="ECO:0000256" key="2">
    <source>
        <dbReference type="ARBA" id="ARBA00004613"/>
    </source>
</evidence>
<name>A0A1I2GPG6_9MICO</name>
<dbReference type="GO" id="GO:0009424">
    <property type="term" value="C:bacterial-type flagellum hook"/>
    <property type="evidence" value="ECO:0007669"/>
    <property type="project" value="InterPro"/>
</dbReference>
<dbReference type="GO" id="GO:0005198">
    <property type="term" value="F:structural molecule activity"/>
    <property type="evidence" value="ECO:0007669"/>
    <property type="project" value="InterPro"/>
</dbReference>
<keyword evidence="10" id="KW-0966">Cell projection</keyword>
<dbReference type="EMBL" id="FONZ01000003">
    <property type="protein sequence ID" value="SFF19485.1"/>
    <property type="molecule type" value="Genomic_DNA"/>
</dbReference>
<sequence length="484" mass="49355">MTTFSTLSTALSSMVAQRAALDVAGQNVANANTVGYTRQRADISSVSTVANASRFSSGLTVGQGVKVDNVLRLGDIFADTRVRTTTSSAAFLATRAEAFARLESTIDEPSDSGVAAQLADFWAAWQDVANNPGEPAPGRVLLEAGRAATTAIAAGYTAVDTQWSDARTQTEAYVAQTNTTAQSVAELNETIRSVLVSNGNANELIDKRDALATELAELVGGSVRQQSDGTVTVNVGGNPIVSGSKSYGIHLAGSTTMSGAQTDPPRIVWDRTTAGTVTLDGGVLAGMVSVLAPAELTSSGTNPYASTGNGGLLAEAAASYNRLAHDLASSVNGIHTTGRTTAGAAGGEFFALPGNQPAALGIQVQLTDPAQIAAAADGMGGLDGTVADQMSKLGTSATGPDATWAGFVVDLGVRTKSATLSATVSEQARATASSLQLSGASVDIDEETVNMLAYQRAYQGAARVLTAVDEMLDTLINRTGRVGL</sequence>
<protein>
    <recommendedName>
        <fullName evidence="4">Flagellar hook-associated protein 1</fullName>
    </recommendedName>
</protein>
<dbReference type="InterPro" id="IPR010930">
    <property type="entry name" value="Flg_bb/hook_C_dom"/>
</dbReference>
<dbReference type="Pfam" id="PF06429">
    <property type="entry name" value="Flg_bbr_C"/>
    <property type="match status" value="1"/>
</dbReference>
<dbReference type="GO" id="GO:0005576">
    <property type="term" value="C:extracellular region"/>
    <property type="evidence" value="ECO:0007669"/>
    <property type="project" value="UniProtKB-SubCell"/>
</dbReference>
<proteinExistence type="inferred from homology"/>
<feature type="domain" description="Flagellar hook-associated protein FlgK helical" evidence="9">
    <location>
        <begin position="100"/>
        <end position="350"/>
    </location>
</feature>
<keyword evidence="5" id="KW-0964">Secreted</keyword>
<organism evidence="10 11">
    <name type="scientific">Flavimobilis marinus</name>
    <dbReference type="NCBI Taxonomy" id="285351"/>
    <lineage>
        <taxon>Bacteria</taxon>
        <taxon>Bacillati</taxon>
        <taxon>Actinomycetota</taxon>
        <taxon>Actinomycetes</taxon>
        <taxon>Micrococcales</taxon>
        <taxon>Jonesiaceae</taxon>
        <taxon>Flavimobilis</taxon>
    </lineage>
</organism>
<evidence type="ECO:0000256" key="6">
    <source>
        <dbReference type="ARBA" id="ARBA00023143"/>
    </source>
</evidence>
<evidence type="ECO:0000256" key="1">
    <source>
        <dbReference type="ARBA" id="ARBA00004365"/>
    </source>
</evidence>
<feature type="domain" description="Flagellar basal-body/hook protein C-terminal" evidence="8">
    <location>
        <begin position="437"/>
        <end position="477"/>
    </location>
</feature>
<dbReference type="Pfam" id="PF00460">
    <property type="entry name" value="Flg_bb_rod"/>
    <property type="match status" value="1"/>
</dbReference>
<evidence type="ECO:0000256" key="5">
    <source>
        <dbReference type="ARBA" id="ARBA00022525"/>
    </source>
</evidence>
<dbReference type="Proteomes" id="UP000198520">
    <property type="component" value="Unassembled WGS sequence"/>
</dbReference>
<gene>
    <name evidence="10" type="ORF">SAMN04488035_1907</name>
</gene>
<comment type="subcellular location">
    <subcellularLocation>
        <location evidence="1">Bacterial flagellum</location>
    </subcellularLocation>
    <subcellularLocation>
        <location evidence="2">Secreted</location>
    </subcellularLocation>
</comment>
<dbReference type="RefSeq" id="WP_093377833.1">
    <property type="nucleotide sequence ID" value="NZ_BNAN01000003.1"/>
</dbReference>
<keyword evidence="6" id="KW-0975">Bacterial flagellum</keyword>
<evidence type="ECO:0000259" key="9">
    <source>
        <dbReference type="Pfam" id="PF22638"/>
    </source>
</evidence>